<evidence type="ECO:0000313" key="7">
    <source>
        <dbReference type="EnsemblPlants" id="PGSC0003DMT400066776"/>
    </source>
</evidence>
<dbReference type="OMA" id="SIMPEST"/>
<dbReference type="GO" id="GO:0006508">
    <property type="term" value="P:proteolysis"/>
    <property type="evidence" value="ECO:0007669"/>
    <property type="project" value="UniProtKB-KW"/>
</dbReference>
<evidence type="ECO:0000313" key="8">
    <source>
        <dbReference type="Proteomes" id="UP000011115"/>
    </source>
</evidence>
<dbReference type="PANTHER" id="PTHR31470">
    <property type="entry name" value="CYSTEINE PROTEINASES SUPERFAMILY PROTEIN-RELATED-RELATED"/>
    <property type="match status" value="1"/>
</dbReference>
<evidence type="ECO:0000256" key="2">
    <source>
        <dbReference type="ARBA" id="ARBA00022670"/>
    </source>
</evidence>
<dbReference type="HOGENOM" id="CLU_407941_0_0_1"/>
<feature type="domain" description="Ubiquitin-like protease family profile" evidence="6">
    <location>
        <begin position="376"/>
        <end position="596"/>
    </location>
</feature>
<reference evidence="7" key="2">
    <citation type="submission" date="2015-06" db="UniProtKB">
        <authorList>
            <consortium name="EnsemblPlants"/>
        </authorList>
    </citation>
    <scope>IDENTIFICATION</scope>
    <source>
        <strain evidence="7">DM1-3 516 R44</strain>
    </source>
</reference>
<keyword evidence="8" id="KW-1185">Reference proteome</keyword>
<proteinExistence type="inferred from homology"/>
<accession>M1CG63</accession>
<dbReference type="InParanoid" id="M1CG63"/>
<feature type="region of interest" description="Disordered" evidence="5">
    <location>
        <begin position="234"/>
        <end position="264"/>
    </location>
</feature>
<comment type="similarity">
    <text evidence="1">Belongs to the peptidase C48 family.</text>
</comment>
<reference evidence="8" key="1">
    <citation type="journal article" date="2011" name="Nature">
        <title>Genome sequence and analysis of the tuber crop potato.</title>
        <authorList>
            <consortium name="The Potato Genome Sequencing Consortium"/>
        </authorList>
    </citation>
    <scope>NUCLEOTIDE SEQUENCE [LARGE SCALE GENOMIC DNA]</scope>
    <source>
        <strain evidence="8">cv. DM1-3 516 R44</strain>
    </source>
</reference>
<feature type="compositionally biased region" description="Polar residues" evidence="5">
    <location>
        <begin position="7"/>
        <end position="26"/>
    </location>
</feature>
<dbReference type="eggNOG" id="ENOG502R673">
    <property type="taxonomic scope" value="Eukaryota"/>
</dbReference>
<keyword evidence="2" id="KW-0645">Protease</keyword>
<dbReference type="Gene3D" id="3.40.395.10">
    <property type="entry name" value="Adenoviral Proteinase, Chain A"/>
    <property type="match status" value="1"/>
</dbReference>
<dbReference type="Proteomes" id="UP000011115">
    <property type="component" value="Unassembled WGS sequence"/>
</dbReference>
<dbReference type="SUPFAM" id="SSF54001">
    <property type="entry name" value="Cysteine proteinases"/>
    <property type="match status" value="1"/>
</dbReference>
<dbReference type="GO" id="GO:0008234">
    <property type="term" value="F:cysteine-type peptidase activity"/>
    <property type="evidence" value="ECO:0007669"/>
    <property type="project" value="InterPro"/>
</dbReference>
<dbReference type="InterPro" id="IPR038765">
    <property type="entry name" value="Papain-like_cys_pep_sf"/>
</dbReference>
<evidence type="ECO:0000256" key="3">
    <source>
        <dbReference type="ARBA" id="ARBA00022801"/>
    </source>
</evidence>
<dbReference type="InterPro" id="IPR003653">
    <property type="entry name" value="Peptidase_C48_C"/>
</dbReference>
<feature type="coiled-coil region" evidence="4">
    <location>
        <begin position="164"/>
        <end position="198"/>
    </location>
</feature>
<evidence type="ECO:0000256" key="4">
    <source>
        <dbReference type="SAM" id="Coils"/>
    </source>
</evidence>
<dbReference type="AlphaFoldDB" id="M1CG63"/>
<feature type="region of interest" description="Disordered" evidence="5">
    <location>
        <begin position="1"/>
        <end position="26"/>
    </location>
</feature>
<dbReference type="Pfam" id="PF02902">
    <property type="entry name" value="Peptidase_C48"/>
    <property type="match status" value="1"/>
</dbReference>
<dbReference type="PANTHER" id="PTHR31470:SF56">
    <property type="entry name" value="ULP1 PROTEASE FAMILY, C-TERMINAL CATALYTIC DOMAIN CONTAINING PROTEIN"/>
    <property type="match status" value="1"/>
</dbReference>
<name>M1CG63_SOLTU</name>
<keyword evidence="3" id="KW-0378">Hydrolase</keyword>
<dbReference type="PROSITE" id="PS50600">
    <property type="entry name" value="ULP_PROTEASE"/>
    <property type="match status" value="1"/>
</dbReference>
<evidence type="ECO:0000256" key="1">
    <source>
        <dbReference type="ARBA" id="ARBA00005234"/>
    </source>
</evidence>
<organism evidence="7 8">
    <name type="scientific">Solanum tuberosum</name>
    <name type="common">Potato</name>
    <dbReference type="NCBI Taxonomy" id="4113"/>
    <lineage>
        <taxon>Eukaryota</taxon>
        <taxon>Viridiplantae</taxon>
        <taxon>Streptophyta</taxon>
        <taxon>Embryophyta</taxon>
        <taxon>Tracheophyta</taxon>
        <taxon>Spermatophyta</taxon>
        <taxon>Magnoliopsida</taxon>
        <taxon>eudicotyledons</taxon>
        <taxon>Gunneridae</taxon>
        <taxon>Pentapetalae</taxon>
        <taxon>asterids</taxon>
        <taxon>lamiids</taxon>
        <taxon>Solanales</taxon>
        <taxon>Solanaceae</taxon>
        <taxon>Solanoideae</taxon>
        <taxon>Solaneae</taxon>
        <taxon>Solanum</taxon>
    </lineage>
</organism>
<sequence length="674" mass="77931">MKRYLKSNLSPRKSPRFSNNHGLSQPPSFNLISQSLENDCLENNESENVPIQISSTKQQEKKRKCSSVVYTCSDDSDSDFVPESSYIKDKNYMKGETSRAPNPKIKVRAKKFNFRSGKVVPKIKFSNIVLTDVELADMDPSIMPESTNNQDEGVKMVLTDEERYLRLKNEIVNVREDLKDLRTKVDDHIKDLKAYIDDSMKLLIEEFRSSKQKSSETPTHEKFFPVQVASENEVDDSSGMNLSDTVSKYDVPGTSSTKTPTLDDFPPFTDTQMVALDPILNETVTPQLQMRIKNSGKYDTSPYVQLPEGGNSCEKRMIFSNAKHPFEKFKGFDCSADLINKFVDWVYQNVSQRRNRKSAYTAVYDKLKPELDLGIVKVKKMDWFHIMVHDGRPWEDEHVDVIMYYLRKKDKHSTNIRTRYVTTDSVFMSWLLGAEILWEESNCDMSSISPNHCVGQYMRGYNLIANIPWDRVDNIIIPVNVSECFHWILVVFRIKHRCLYVYDSKMGDENHTKMVKQSVESIARMIPLFFSSIGYYGKRSDIQWHMEPAYFDKSEMEPLEYKMQRNIPQQHPDSNFKIFNVFSDSGLYACVFAELITHGVFEIPSQCFMPKLHRKRYGALLWEYATSKLSQGAISEGEVSGKFASKLGEPSINRDIVRDCQKFQMPNPTPRVYK</sequence>
<evidence type="ECO:0000256" key="5">
    <source>
        <dbReference type="SAM" id="MobiDB-lite"/>
    </source>
</evidence>
<evidence type="ECO:0000259" key="6">
    <source>
        <dbReference type="PROSITE" id="PS50600"/>
    </source>
</evidence>
<dbReference type="PaxDb" id="4113-PGSC0003DMT400066776"/>
<protein>
    <submittedName>
        <fullName evidence="7">Ulp1 protease family, C-terminal catalytic domain containing protein</fullName>
    </submittedName>
</protein>
<dbReference type="EnsemblPlants" id="PGSC0003DMT400066776">
    <property type="protein sequence ID" value="PGSC0003DMT400066776"/>
    <property type="gene ID" value="PGSC0003DMG400025964"/>
</dbReference>
<keyword evidence="4" id="KW-0175">Coiled coil</keyword>
<dbReference type="Gramene" id="PGSC0003DMT400066776">
    <property type="protein sequence ID" value="PGSC0003DMT400066776"/>
    <property type="gene ID" value="PGSC0003DMG400025964"/>
</dbReference>